<feature type="region of interest" description="Disordered" evidence="1">
    <location>
        <begin position="250"/>
        <end position="655"/>
    </location>
</feature>
<feature type="region of interest" description="Disordered" evidence="1">
    <location>
        <begin position="1"/>
        <end position="224"/>
    </location>
</feature>
<protein>
    <submittedName>
        <fullName evidence="2">Uncharacterized protein</fullName>
    </submittedName>
</protein>
<feature type="compositionally biased region" description="Polar residues" evidence="1">
    <location>
        <begin position="565"/>
        <end position="598"/>
    </location>
</feature>
<feature type="compositionally biased region" description="Basic and acidic residues" evidence="1">
    <location>
        <begin position="85"/>
        <end position="106"/>
    </location>
</feature>
<dbReference type="EMBL" id="CAWUHD010000007">
    <property type="protein sequence ID" value="CAK7211506.1"/>
    <property type="molecule type" value="Genomic_DNA"/>
</dbReference>
<evidence type="ECO:0000313" key="3">
    <source>
        <dbReference type="Proteomes" id="UP001642482"/>
    </source>
</evidence>
<keyword evidence="3" id="KW-1185">Reference proteome</keyword>
<reference evidence="2 3" key="1">
    <citation type="submission" date="2024-01" db="EMBL/GenBank/DDBJ databases">
        <authorList>
            <person name="Allen C."/>
            <person name="Tagirdzhanova G."/>
        </authorList>
    </citation>
    <scope>NUCLEOTIDE SEQUENCE [LARGE SCALE GENOMIC DNA]</scope>
</reference>
<feature type="compositionally biased region" description="Polar residues" evidence="1">
    <location>
        <begin position="405"/>
        <end position="421"/>
    </location>
</feature>
<feature type="compositionally biased region" description="Basic residues" evidence="1">
    <location>
        <begin position="357"/>
        <end position="369"/>
    </location>
</feature>
<sequence>MSSHIDAGTAAGHRPFSFSGTNSASYLNEQQPQLQRTNQAQQQHQQQRPHTSRFVEGSMNDRTSRAPPVSYLGGVASGSSRSRSRSRDNSFDGNRDDPYAHREYHNSTRRSLQMARPSLSMFRTPNTNSSSETSASITSTNTANTTATDATASSNTSSLRRPRSFLGPIWDGMTKRLHRRTRSTVEADMAKKSEQEQQQQRKAQPPMGASHVTLPGTDRPSPDEVFANYQQLMQAGFFNKRAIPATREGLASRGANNNGGSTTSGPAAVAACPDRPPPPPPPKSAPWMNGTPLSPVAPSPSGLSTSTTPRGTKRGRAPADDGEDADDTHLNDTITKAGRGSARDRTGAPSASPTRTSPRKISKKLRKAPSIRSTPGLDGSVRSLRSMHNASAAAAAAAEAEYNETVISRPSTAYTANGSMASSSRSTRSHTTHAPVQVYQPLPPLPTSIDVAPMPPSTEKRIVSKKRKETSRTASLEIERNGQHTSQVVAAPAEQRTSSSQEPKRKKRSQGPAAVVHQGCHKSGSENVMALEDVSNKEADAKESQDALRPPPTTHYHRPLGPLNPATQNRGGNGTKSSVSGRAGLNTISPATSQQQQQERQKAPISFHYPQRVRVRRPAQAQDVEMKATSKADVNGKSLLFREEDTENQIPMWQN</sequence>
<feature type="compositionally biased region" description="Basic and acidic residues" evidence="1">
    <location>
        <begin position="534"/>
        <end position="546"/>
    </location>
</feature>
<name>A0ABP0AWJ3_9PEZI</name>
<feature type="compositionally biased region" description="Basic and acidic residues" evidence="1">
    <location>
        <begin position="183"/>
        <end position="195"/>
    </location>
</feature>
<feature type="compositionally biased region" description="Pro residues" evidence="1">
    <location>
        <begin position="274"/>
        <end position="284"/>
    </location>
</feature>
<feature type="compositionally biased region" description="Low complexity" evidence="1">
    <location>
        <begin position="390"/>
        <end position="400"/>
    </location>
</feature>
<organism evidence="2 3">
    <name type="scientific">Sporothrix eucalyptigena</name>
    <dbReference type="NCBI Taxonomy" id="1812306"/>
    <lineage>
        <taxon>Eukaryota</taxon>
        <taxon>Fungi</taxon>
        <taxon>Dikarya</taxon>
        <taxon>Ascomycota</taxon>
        <taxon>Pezizomycotina</taxon>
        <taxon>Sordariomycetes</taxon>
        <taxon>Sordariomycetidae</taxon>
        <taxon>Ophiostomatales</taxon>
        <taxon>Ophiostomataceae</taxon>
        <taxon>Sporothrix</taxon>
    </lineage>
</organism>
<evidence type="ECO:0000313" key="2">
    <source>
        <dbReference type="EMBL" id="CAK7211506.1"/>
    </source>
</evidence>
<feature type="compositionally biased region" description="Low complexity" evidence="1">
    <location>
        <begin position="250"/>
        <end position="273"/>
    </location>
</feature>
<evidence type="ECO:0000256" key="1">
    <source>
        <dbReference type="SAM" id="MobiDB-lite"/>
    </source>
</evidence>
<dbReference type="Proteomes" id="UP001642482">
    <property type="component" value="Unassembled WGS sequence"/>
</dbReference>
<accession>A0ABP0AWJ3</accession>
<feature type="compositionally biased region" description="Low complexity" evidence="1">
    <location>
        <begin position="299"/>
        <end position="310"/>
    </location>
</feature>
<feature type="compositionally biased region" description="Low complexity" evidence="1">
    <location>
        <begin position="126"/>
        <end position="158"/>
    </location>
</feature>
<feature type="compositionally biased region" description="Polar residues" evidence="1">
    <location>
        <begin position="18"/>
        <end position="29"/>
    </location>
</feature>
<comment type="caution">
    <text evidence="2">The sequence shown here is derived from an EMBL/GenBank/DDBJ whole genome shotgun (WGS) entry which is preliminary data.</text>
</comment>
<feature type="compositionally biased region" description="Low complexity" evidence="1">
    <location>
        <begin position="30"/>
        <end position="46"/>
    </location>
</feature>
<gene>
    <name evidence="2" type="ORF">SEUCBS140593_001194</name>
</gene>
<proteinExistence type="predicted"/>